<dbReference type="Gene3D" id="3.40.1180.10">
    <property type="entry name" value="Decaprenyl diphosphate synthase-like"/>
    <property type="match status" value="1"/>
</dbReference>
<reference evidence="4" key="2">
    <citation type="submission" date="2020-09" db="EMBL/GenBank/DDBJ databases">
        <authorList>
            <person name="Sun Q."/>
            <person name="Zhou Y."/>
        </authorList>
    </citation>
    <scope>NUCLEOTIDE SEQUENCE</scope>
    <source>
        <strain evidence="4">CGMCC 1.14988</strain>
    </source>
</reference>
<dbReference type="GO" id="GO:0008834">
    <property type="term" value="F:ditrans,polycis-undecaprenyl-diphosphate synthase [(2E,6E)-farnesyl-diphosphate specific] activity"/>
    <property type="evidence" value="ECO:0007669"/>
    <property type="project" value="TreeGrafter"/>
</dbReference>
<dbReference type="Pfam" id="PF01255">
    <property type="entry name" value="Prenyltransf"/>
    <property type="match status" value="1"/>
</dbReference>
<comment type="function">
    <text evidence="2">Catalyzes the condensation of isopentenyl diphosphate (IPP) with allylic pyrophosphates generating different type of terpenoids.</text>
</comment>
<dbReference type="SUPFAM" id="SSF64005">
    <property type="entry name" value="Undecaprenyl diphosphate synthase"/>
    <property type="match status" value="1"/>
</dbReference>
<accession>A0A8J3AGT5</accession>
<protein>
    <recommendedName>
        <fullName evidence="2">Isoprenyl transferase</fullName>
        <ecNumber evidence="2">2.5.1.-</ecNumber>
    </recommendedName>
</protein>
<dbReference type="HAMAP" id="MF_01139">
    <property type="entry name" value="ISPT"/>
    <property type="match status" value="1"/>
</dbReference>
<dbReference type="AlphaFoldDB" id="A0A8J3AGT5"/>
<dbReference type="GO" id="GO:0000287">
    <property type="term" value="F:magnesium ion binding"/>
    <property type="evidence" value="ECO:0007669"/>
    <property type="project" value="UniProtKB-UniRule"/>
</dbReference>
<feature type="binding site" evidence="2">
    <location>
        <begin position="65"/>
        <end position="67"/>
    </location>
    <ligand>
        <name>substrate</name>
    </ligand>
</feature>
<reference evidence="4" key="1">
    <citation type="journal article" date="2014" name="Int. J. Syst. Evol. Microbiol.">
        <title>Complete genome sequence of Corynebacterium casei LMG S-19264T (=DSM 44701T), isolated from a smear-ripened cheese.</title>
        <authorList>
            <consortium name="US DOE Joint Genome Institute (JGI-PGF)"/>
            <person name="Walter F."/>
            <person name="Albersmeier A."/>
            <person name="Kalinowski J."/>
            <person name="Ruckert C."/>
        </authorList>
    </citation>
    <scope>NUCLEOTIDE SEQUENCE</scope>
    <source>
        <strain evidence="4">CGMCC 1.14988</strain>
    </source>
</reference>
<dbReference type="InterPro" id="IPR001441">
    <property type="entry name" value="UPP_synth-like"/>
</dbReference>
<comment type="caution">
    <text evidence="4">The sequence shown here is derived from an EMBL/GenBank/DDBJ whole genome shotgun (WGS) entry which is preliminary data.</text>
</comment>
<dbReference type="GO" id="GO:0005886">
    <property type="term" value="C:plasma membrane"/>
    <property type="evidence" value="ECO:0007669"/>
    <property type="project" value="TreeGrafter"/>
</dbReference>
<comment type="cofactor">
    <cofactor evidence="2">
        <name>Mg(2+)</name>
        <dbReference type="ChEBI" id="CHEBI:18420"/>
    </cofactor>
    <text evidence="2">Binds 2 magnesium ions per subunit.</text>
</comment>
<feature type="active site" evidence="2">
    <location>
        <position position="20"/>
    </location>
</feature>
<dbReference type="CDD" id="cd00475">
    <property type="entry name" value="Cis_IPPS"/>
    <property type="match status" value="1"/>
</dbReference>
<dbReference type="EC" id="2.5.1.-" evidence="2"/>
<evidence type="ECO:0000313" key="5">
    <source>
        <dbReference type="Proteomes" id="UP000650511"/>
    </source>
</evidence>
<proteinExistence type="inferred from homology"/>
<feature type="binding site" evidence="2">
    <location>
        <begin position="21"/>
        <end position="24"/>
    </location>
    <ligand>
        <name>substrate</name>
    </ligand>
</feature>
<evidence type="ECO:0000313" key="4">
    <source>
        <dbReference type="EMBL" id="GGI09217.1"/>
    </source>
</evidence>
<keyword evidence="2" id="KW-0460">Magnesium</keyword>
<feature type="active site" description="Proton acceptor" evidence="2">
    <location>
        <position position="68"/>
    </location>
</feature>
<feature type="binding site" evidence="2">
    <location>
        <position position="69"/>
    </location>
    <ligand>
        <name>substrate</name>
    </ligand>
</feature>
<dbReference type="InterPro" id="IPR036424">
    <property type="entry name" value="UPP_synth-like_sf"/>
</dbReference>
<dbReference type="GO" id="GO:0030145">
    <property type="term" value="F:manganese ion binding"/>
    <property type="evidence" value="ECO:0007669"/>
    <property type="project" value="TreeGrafter"/>
</dbReference>
<evidence type="ECO:0000256" key="1">
    <source>
        <dbReference type="ARBA" id="ARBA00022679"/>
    </source>
</evidence>
<organism evidence="4 5">
    <name type="scientific">Egicoccus halophilus</name>
    <dbReference type="NCBI Taxonomy" id="1670830"/>
    <lineage>
        <taxon>Bacteria</taxon>
        <taxon>Bacillati</taxon>
        <taxon>Actinomycetota</taxon>
        <taxon>Nitriliruptoria</taxon>
        <taxon>Egicoccales</taxon>
        <taxon>Egicoccaceae</taxon>
        <taxon>Egicoccus</taxon>
    </lineage>
</organism>
<keyword evidence="1 2" id="KW-0808">Transferase</keyword>
<dbReference type="PANTHER" id="PTHR10291">
    <property type="entry name" value="DEHYDRODOLICHYL DIPHOSPHATE SYNTHASE FAMILY MEMBER"/>
    <property type="match status" value="1"/>
</dbReference>
<dbReference type="Proteomes" id="UP000650511">
    <property type="component" value="Unassembled WGS sequence"/>
</dbReference>
<name>A0A8J3AGT5_9ACTN</name>
<feature type="binding site" evidence="2">
    <location>
        <position position="20"/>
    </location>
    <ligand>
        <name>Mg(2+)</name>
        <dbReference type="ChEBI" id="CHEBI:18420"/>
    </ligand>
</feature>
<dbReference type="GO" id="GO:0005829">
    <property type="term" value="C:cytosol"/>
    <property type="evidence" value="ECO:0007669"/>
    <property type="project" value="TreeGrafter"/>
</dbReference>
<keyword evidence="2" id="KW-0479">Metal-binding</keyword>
<feature type="binding site" evidence="2">
    <location>
        <position position="187"/>
    </location>
    <ligand>
        <name>substrate</name>
    </ligand>
</feature>
<dbReference type="GO" id="GO:0033850">
    <property type="term" value="F:Z-farnesyl diphosphate synthase activity"/>
    <property type="evidence" value="ECO:0007669"/>
    <property type="project" value="TreeGrafter"/>
</dbReference>
<dbReference type="FunFam" id="3.40.1180.10:FF:000001">
    <property type="entry name" value="(2E,6E)-farnesyl-diphosphate-specific ditrans,polycis-undecaprenyl-diphosphate synthase"/>
    <property type="match status" value="1"/>
</dbReference>
<feature type="binding site" evidence="2">
    <location>
        <begin position="193"/>
        <end position="195"/>
    </location>
    <ligand>
        <name>substrate</name>
    </ligand>
</feature>
<feature type="binding site" evidence="2">
    <location>
        <position position="71"/>
    </location>
    <ligand>
        <name>substrate</name>
    </ligand>
</feature>
<comment type="subunit">
    <text evidence="2">Homodimer.</text>
</comment>
<evidence type="ECO:0000256" key="3">
    <source>
        <dbReference type="SAM" id="MobiDB-lite"/>
    </source>
</evidence>
<comment type="similarity">
    <text evidence="2">Belongs to the UPP synthase family.</text>
</comment>
<keyword evidence="5" id="KW-1185">Reference proteome</keyword>
<dbReference type="EMBL" id="BMHA01000014">
    <property type="protein sequence ID" value="GGI09217.1"/>
    <property type="molecule type" value="Genomic_DNA"/>
</dbReference>
<dbReference type="InterPro" id="IPR018520">
    <property type="entry name" value="UPP_synth-like_CS"/>
</dbReference>
<dbReference type="GO" id="GO:0016094">
    <property type="term" value="P:polyprenol biosynthetic process"/>
    <property type="evidence" value="ECO:0007669"/>
    <property type="project" value="TreeGrafter"/>
</dbReference>
<feature type="binding site" evidence="2">
    <location>
        <position position="25"/>
    </location>
    <ligand>
        <name>substrate</name>
    </ligand>
</feature>
<feature type="binding site" evidence="2">
    <location>
        <position position="37"/>
    </location>
    <ligand>
        <name>substrate</name>
    </ligand>
</feature>
<feature type="binding site" evidence="2">
    <location>
        <position position="33"/>
    </location>
    <ligand>
        <name>substrate</name>
    </ligand>
</feature>
<gene>
    <name evidence="4" type="ORF">GCM10011354_32980</name>
</gene>
<dbReference type="PROSITE" id="PS01066">
    <property type="entry name" value="UPP_SYNTHASE"/>
    <property type="match status" value="1"/>
</dbReference>
<feature type="region of interest" description="Disordered" evidence="3">
    <location>
        <begin position="237"/>
        <end position="259"/>
    </location>
</feature>
<evidence type="ECO:0000256" key="2">
    <source>
        <dbReference type="HAMAP-Rule" id="MF_01139"/>
    </source>
</evidence>
<dbReference type="PANTHER" id="PTHR10291:SF0">
    <property type="entry name" value="DEHYDRODOLICHYL DIPHOSPHATE SYNTHASE 2"/>
    <property type="match status" value="1"/>
</dbReference>
<dbReference type="RefSeq" id="WP_205745242.1">
    <property type="nucleotide sequence ID" value="NZ_BMHA01000014.1"/>
</dbReference>
<dbReference type="NCBIfam" id="TIGR00055">
    <property type="entry name" value="uppS"/>
    <property type="match status" value="1"/>
</dbReference>
<sequence length="259" mass="29701">MEIDQLDPARIPGHVAIIMDGNGRWANRQGLKRNAGHEAGEQALFDTVEGALELGIRDLTVYAFSTENWKRPPDEVRFLMNFNESLLVRRADELDDREVRVRFLGRRNRPVPRRLVRLIEDTEALTRDNRRMTLRIAFNYGGRTELLDATRQLVEEAAAGRRRKVDEDAIAARLYDAEMPDVDLLIRTSGEQRLSNYLLWQAAYAELVFTELLWPDFDRVALRRAVYDYQSRDRRFGGAVDRPRPSASTAPTLPPPGAP</sequence>
<feature type="binding site" evidence="2">
    <location>
        <position position="206"/>
    </location>
    <ligand>
        <name>Mg(2+)</name>
        <dbReference type="ChEBI" id="CHEBI:18420"/>
    </ligand>
</feature>